<sequence>MYTLLLEGALAGLGRCRQSTTTCTQFPVYTRRTAINLCSHWDFNWSHIKARDYKWFPAFGRYYMYINQSNIRIYRQAGLRLIFSICLAGNVNHYLLWSIFQATSIPLTSTKPNY</sequence>
<proteinExistence type="predicted"/>
<dbReference type="InParanoid" id="A0A3N4KQU0"/>
<accession>A0A3N4KQU0</accession>
<name>A0A3N4KQU0_9PEZI</name>
<organism evidence="1 2">
    <name type="scientific">Morchella conica CCBAS932</name>
    <dbReference type="NCBI Taxonomy" id="1392247"/>
    <lineage>
        <taxon>Eukaryota</taxon>
        <taxon>Fungi</taxon>
        <taxon>Dikarya</taxon>
        <taxon>Ascomycota</taxon>
        <taxon>Pezizomycotina</taxon>
        <taxon>Pezizomycetes</taxon>
        <taxon>Pezizales</taxon>
        <taxon>Morchellaceae</taxon>
        <taxon>Morchella</taxon>
    </lineage>
</organism>
<dbReference type="Proteomes" id="UP000277580">
    <property type="component" value="Unassembled WGS sequence"/>
</dbReference>
<dbReference type="EMBL" id="ML119125">
    <property type="protein sequence ID" value="RPB12944.1"/>
    <property type="molecule type" value="Genomic_DNA"/>
</dbReference>
<evidence type="ECO:0000313" key="1">
    <source>
        <dbReference type="EMBL" id="RPB12944.1"/>
    </source>
</evidence>
<reference evidence="1 2" key="1">
    <citation type="journal article" date="2018" name="Nat. Ecol. Evol.">
        <title>Pezizomycetes genomes reveal the molecular basis of ectomycorrhizal truffle lifestyle.</title>
        <authorList>
            <person name="Murat C."/>
            <person name="Payen T."/>
            <person name="Noel B."/>
            <person name="Kuo A."/>
            <person name="Morin E."/>
            <person name="Chen J."/>
            <person name="Kohler A."/>
            <person name="Krizsan K."/>
            <person name="Balestrini R."/>
            <person name="Da Silva C."/>
            <person name="Montanini B."/>
            <person name="Hainaut M."/>
            <person name="Levati E."/>
            <person name="Barry K.W."/>
            <person name="Belfiori B."/>
            <person name="Cichocki N."/>
            <person name="Clum A."/>
            <person name="Dockter R.B."/>
            <person name="Fauchery L."/>
            <person name="Guy J."/>
            <person name="Iotti M."/>
            <person name="Le Tacon F."/>
            <person name="Lindquist E.A."/>
            <person name="Lipzen A."/>
            <person name="Malagnac F."/>
            <person name="Mello A."/>
            <person name="Molinier V."/>
            <person name="Miyauchi S."/>
            <person name="Poulain J."/>
            <person name="Riccioni C."/>
            <person name="Rubini A."/>
            <person name="Sitrit Y."/>
            <person name="Splivallo R."/>
            <person name="Traeger S."/>
            <person name="Wang M."/>
            <person name="Zifcakova L."/>
            <person name="Wipf D."/>
            <person name="Zambonelli A."/>
            <person name="Paolocci F."/>
            <person name="Nowrousian M."/>
            <person name="Ottonello S."/>
            <person name="Baldrian P."/>
            <person name="Spatafora J.W."/>
            <person name="Henrissat B."/>
            <person name="Nagy L.G."/>
            <person name="Aury J.M."/>
            <person name="Wincker P."/>
            <person name="Grigoriev I.V."/>
            <person name="Bonfante P."/>
            <person name="Martin F.M."/>
        </authorList>
    </citation>
    <scope>NUCLEOTIDE SEQUENCE [LARGE SCALE GENOMIC DNA]</scope>
    <source>
        <strain evidence="1 2">CCBAS932</strain>
    </source>
</reference>
<evidence type="ECO:0000313" key="2">
    <source>
        <dbReference type="Proteomes" id="UP000277580"/>
    </source>
</evidence>
<keyword evidence="2" id="KW-1185">Reference proteome</keyword>
<gene>
    <name evidence="1" type="ORF">P167DRAFT_544973</name>
</gene>
<protein>
    <submittedName>
        <fullName evidence="1">Uncharacterized protein</fullName>
    </submittedName>
</protein>
<dbReference type="AlphaFoldDB" id="A0A3N4KQU0"/>